<comment type="caution">
    <text evidence="3">The sequence shown here is derived from an EMBL/GenBank/DDBJ whole genome shotgun (WGS) entry which is preliminary data.</text>
</comment>
<accession>A0A2H9TN25</accession>
<reference evidence="3 4" key="1">
    <citation type="submission" date="2016-10" db="EMBL/GenBank/DDBJ databases">
        <title>The genome of Paramicrosporidium saccamoebae is the missing link in understanding Cryptomycota and Microsporidia evolution.</title>
        <authorList>
            <person name="Quandt C.A."/>
            <person name="Beaudet D."/>
            <person name="Corsaro D."/>
            <person name="Michel R."/>
            <person name="Corradi N."/>
            <person name="James T."/>
        </authorList>
    </citation>
    <scope>NUCLEOTIDE SEQUENCE [LARGE SCALE GENOMIC DNA]</scope>
    <source>
        <strain evidence="3 4">KSL3</strain>
    </source>
</reference>
<keyword evidence="2" id="KW-0812">Transmembrane</keyword>
<dbReference type="AlphaFoldDB" id="A0A2H9TN25"/>
<protein>
    <submittedName>
        <fullName evidence="3">Uncharacterized protein</fullName>
    </submittedName>
</protein>
<organism evidence="3 4">
    <name type="scientific">Paramicrosporidium saccamoebae</name>
    <dbReference type="NCBI Taxonomy" id="1246581"/>
    <lineage>
        <taxon>Eukaryota</taxon>
        <taxon>Fungi</taxon>
        <taxon>Fungi incertae sedis</taxon>
        <taxon>Cryptomycota</taxon>
        <taxon>Cryptomycota incertae sedis</taxon>
        <taxon>Paramicrosporidium</taxon>
    </lineage>
</organism>
<name>A0A2H9TN25_9FUNG</name>
<proteinExistence type="predicted"/>
<feature type="region of interest" description="Disordered" evidence="1">
    <location>
        <begin position="120"/>
        <end position="141"/>
    </location>
</feature>
<keyword evidence="4" id="KW-1185">Reference proteome</keyword>
<feature type="transmembrane region" description="Helical" evidence="2">
    <location>
        <begin position="216"/>
        <end position="238"/>
    </location>
</feature>
<sequence length="243" mass="27044">MPKYLISHLLDRHSVWSGHIYNGSRTVISMPAVPYVTRQLLVLVRLFDLPALVPLWPSLIADLFHWDCLEAELERNGEQMLSRAKCPVCRVAVLPSGNSPLLAPIRAVVDGTKWAGQLPDKTAKERDPLLPGAPQTQPNGPEMVAIEIGQRVEFGRRQPDDPKLHAPPKPRRLTLAEPEEGPAAMDQLKSILRIILNCIMLRNVRMFSLGASPRQTLLIIGIICLVLFFGVHFVLPMIDPTLA</sequence>
<dbReference type="Proteomes" id="UP000240830">
    <property type="component" value="Unassembled WGS sequence"/>
</dbReference>
<dbReference type="EMBL" id="MTSL01000076">
    <property type="protein sequence ID" value="PJF19136.1"/>
    <property type="molecule type" value="Genomic_DNA"/>
</dbReference>
<feature type="region of interest" description="Disordered" evidence="1">
    <location>
        <begin position="157"/>
        <end position="179"/>
    </location>
</feature>
<evidence type="ECO:0000256" key="2">
    <source>
        <dbReference type="SAM" id="Phobius"/>
    </source>
</evidence>
<gene>
    <name evidence="3" type="ORF">PSACC_01050</name>
</gene>
<keyword evidence="2" id="KW-0472">Membrane</keyword>
<evidence type="ECO:0000313" key="4">
    <source>
        <dbReference type="Proteomes" id="UP000240830"/>
    </source>
</evidence>
<keyword evidence="2" id="KW-1133">Transmembrane helix</keyword>
<evidence type="ECO:0000256" key="1">
    <source>
        <dbReference type="SAM" id="MobiDB-lite"/>
    </source>
</evidence>
<evidence type="ECO:0000313" key="3">
    <source>
        <dbReference type="EMBL" id="PJF19136.1"/>
    </source>
</evidence>